<protein>
    <submittedName>
        <fullName evidence="1">Cytochrome P450</fullName>
    </submittedName>
</protein>
<keyword evidence="2" id="KW-1185">Reference proteome</keyword>
<evidence type="ECO:0000313" key="2">
    <source>
        <dbReference type="Proteomes" id="UP001497700"/>
    </source>
</evidence>
<gene>
    <name evidence="1" type="ORF">F4820DRAFT_425721</name>
</gene>
<comment type="caution">
    <text evidence="1">The sequence shown here is derived from an EMBL/GenBank/DDBJ whole genome shotgun (WGS) entry which is preliminary data.</text>
</comment>
<reference evidence="1 2" key="1">
    <citation type="journal article" date="2022" name="New Phytol.">
        <title>Ecological generalism drives hyperdiversity of secondary metabolite gene clusters in xylarialean endophytes.</title>
        <authorList>
            <person name="Franco M.E.E."/>
            <person name="Wisecaver J.H."/>
            <person name="Arnold A.E."/>
            <person name="Ju Y.M."/>
            <person name="Slot J.C."/>
            <person name="Ahrendt S."/>
            <person name="Moore L.P."/>
            <person name="Eastman K.E."/>
            <person name="Scott K."/>
            <person name="Konkel Z."/>
            <person name="Mondo S.J."/>
            <person name="Kuo A."/>
            <person name="Hayes R.D."/>
            <person name="Haridas S."/>
            <person name="Andreopoulos B."/>
            <person name="Riley R."/>
            <person name="LaButti K."/>
            <person name="Pangilinan J."/>
            <person name="Lipzen A."/>
            <person name="Amirebrahimi M."/>
            <person name="Yan J."/>
            <person name="Adam C."/>
            <person name="Keymanesh K."/>
            <person name="Ng V."/>
            <person name="Louie K."/>
            <person name="Northen T."/>
            <person name="Drula E."/>
            <person name="Henrissat B."/>
            <person name="Hsieh H.M."/>
            <person name="Youens-Clark K."/>
            <person name="Lutzoni F."/>
            <person name="Miadlikowska J."/>
            <person name="Eastwood D.C."/>
            <person name="Hamelin R.C."/>
            <person name="Grigoriev I.V."/>
            <person name="U'Ren J.M."/>
        </authorList>
    </citation>
    <scope>NUCLEOTIDE SEQUENCE [LARGE SCALE GENOMIC DNA]</scope>
    <source>
        <strain evidence="1 2">CBS 119005</strain>
    </source>
</reference>
<organism evidence="1 2">
    <name type="scientific">Hypoxylon rubiginosum</name>
    <dbReference type="NCBI Taxonomy" id="110542"/>
    <lineage>
        <taxon>Eukaryota</taxon>
        <taxon>Fungi</taxon>
        <taxon>Dikarya</taxon>
        <taxon>Ascomycota</taxon>
        <taxon>Pezizomycotina</taxon>
        <taxon>Sordariomycetes</taxon>
        <taxon>Xylariomycetidae</taxon>
        <taxon>Xylariales</taxon>
        <taxon>Hypoxylaceae</taxon>
        <taxon>Hypoxylon</taxon>
    </lineage>
</organism>
<evidence type="ECO:0000313" key="1">
    <source>
        <dbReference type="EMBL" id="KAI4863883.1"/>
    </source>
</evidence>
<name>A0ACB9YXF3_9PEZI</name>
<proteinExistence type="predicted"/>
<accession>A0ACB9YXF3</accession>
<dbReference type="EMBL" id="MU393496">
    <property type="protein sequence ID" value="KAI4863883.1"/>
    <property type="molecule type" value="Genomic_DNA"/>
</dbReference>
<dbReference type="Proteomes" id="UP001497700">
    <property type="component" value="Unassembled WGS sequence"/>
</dbReference>
<sequence length="546" mass="61692">MSSFIIIIFLASFMLVTGIVCFRSYIWWTQDRNEPPVLGASIPFLTTVLGIMRQRTNFMVQLRNKNPHVPIYTLRLPGSRIYVINSASLIPLIQRQKNVIIFDPIPAQAAANIFGVSKAGMDLINRRHTGDESYFDAFLRASHPSLAPGTGLDSISRAAAKVLEASMDKLEDMEGTIKMDLWKWVRHEIFFATTEAIYGPLNPFRCAANEDAWYDFEEGMMRLQMQVQNLSPRGRSSLQARESLVQAFCRYYEEGHHRIPDVPSMCLVKACYKYKASRGLSLEDMARTELGHVAACVSNTIPGAFWMLWHVFSDPIVLADCRAEIEQLVTVNTVRQKRSDGQVFETEVHTIDLSNLARRQTCPVITSTWYEVLRYNHVGISARVVTKDTLLDGYLLKKGSTAMIVSPVIHSDVSAWGPSAGEFQHRRFTQNNGYNDTRKRADNINPEKGPANRIFGGGSSLCPGRHFASQEILSLLALTIMRFDLHPINGQQWILPKKYIPLPTALPIPQFISSDALKFEMVARYSGRQWRVVFGNQRISKSQNVV</sequence>